<accession>A0A8J2PA36</accession>
<sequence>MYWGDYKGHVGEKNFDAVLRGQGSKREMNVICNSLAESAAVSDGGSNDNPQQNEIVVNKISEKRSKRAKKSRDIASVLAKRSKSAGDNSSTFNE</sequence>
<dbReference type="Proteomes" id="UP000708208">
    <property type="component" value="Unassembled WGS sequence"/>
</dbReference>
<keyword evidence="3" id="KW-1185">Reference proteome</keyword>
<reference evidence="2" key="1">
    <citation type="submission" date="2021-06" db="EMBL/GenBank/DDBJ databases">
        <authorList>
            <person name="Hodson N. C."/>
            <person name="Mongue J. A."/>
            <person name="Jaron S. K."/>
        </authorList>
    </citation>
    <scope>NUCLEOTIDE SEQUENCE</scope>
</reference>
<feature type="compositionally biased region" description="Polar residues" evidence="1">
    <location>
        <begin position="44"/>
        <end position="55"/>
    </location>
</feature>
<dbReference type="EMBL" id="CAJVCH010480717">
    <property type="protein sequence ID" value="CAG7820511.1"/>
    <property type="molecule type" value="Genomic_DNA"/>
</dbReference>
<feature type="non-terminal residue" evidence="2">
    <location>
        <position position="1"/>
    </location>
</feature>
<evidence type="ECO:0000313" key="3">
    <source>
        <dbReference type="Proteomes" id="UP000708208"/>
    </source>
</evidence>
<dbReference type="AlphaFoldDB" id="A0A8J2PA36"/>
<protein>
    <submittedName>
        <fullName evidence="2">Uncharacterized protein</fullName>
    </submittedName>
</protein>
<evidence type="ECO:0000256" key="1">
    <source>
        <dbReference type="SAM" id="MobiDB-lite"/>
    </source>
</evidence>
<name>A0A8J2PA36_9HEXA</name>
<organism evidence="2 3">
    <name type="scientific">Allacma fusca</name>
    <dbReference type="NCBI Taxonomy" id="39272"/>
    <lineage>
        <taxon>Eukaryota</taxon>
        <taxon>Metazoa</taxon>
        <taxon>Ecdysozoa</taxon>
        <taxon>Arthropoda</taxon>
        <taxon>Hexapoda</taxon>
        <taxon>Collembola</taxon>
        <taxon>Symphypleona</taxon>
        <taxon>Sminthuridae</taxon>
        <taxon>Allacma</taxon>
    </lineage>
</organism>
<feature type="region of interest" description="Disordered" evidence="1">
    <location>
        <begin position="39"/>
        <end position="94"/>
    </location>
</feature>
<gene>
    <name evidence="2" type="ORF">AFUS01_LOCUS30900</name>
</gene>
<feature type="compositionally biased region" description="Polar residues" evidence="1">
    <location>
        <begin position="85"/>
        <end position="94"/>
    </location>
</feature>
<comment type="caution">
    <text evidence="2">The sequence shown here is derived from an EMBL/GenBank/DDBJ whole genome shotgun (WGS) entry which is preliminary data.</text>
</comment>
<proteinExistence type="predicted"/>
<evidence type="ECO:0000313" key="2">
    <source>
        <dbReference type="EMBL" id="CAG7820511.1"/>
    </source>
</evidence>